<protein>
    <submittedName>
        <fullName evidence="2">Uncharacterized protein</fullName>
    </submittedName>
</protein>
<name>A0A4Z2E0Z1_9TELE</name>
<dbReference type="Proteomes" id="UP000314294">
    <property type="component" value="Unassembled WGS sequence"/>
</dbReference>
<comment type="caution">
    <text evidence="2">The sequence shown here is derived from an EMBL/GenBank/DDBJ whole genome shotgun (WGS) entry which is preliminary data.</text>
</comment>
<evidence type="ECO:0000256" key="1">
    <source>
        <dbReference type="SAM" id="MobiDB-lite"/>
    </source>
</evidence>
<feature type="compositionally biased region" description="Polar residues" evidence="1">
    <location>
        <begin position="1"/>
        <end position="11"/>
    </location>
</feature>
<keyword evidence="3" id="KW-1185">Reference proteome</keyword>
<proteinExistence type="predicted"/>
<dbReference type="AlphaFoldDB" id="A0A4Z2E0Z1"/>
<evidence type="ECO:0000313" key="3">
    <source>
        <dbReference type="Proteomes" id="UP000314294"/>
    </source>
</evidence>
<dbReference type="EMBL" id="SRLO01022665">
    <property type="protein sequence ID" value="TNN22404.1"/>
    <property type="molecule type" value="Genomic_DNA"/>
</dbReference>
<reference evidence="2 3" key="1">
    <citation type="submission" date="2019-03" db="EMBL/GenBank/DDBJ databases">
        <title>First draft genome of Liparis tanakae, snailfish: a comprehensive survey of snailfish specific genes.</title>
        <authorList>
            <person name="Kim W."/>
            <person name="Song I."/>
            <person name="Jeong J.-H."/>
            <person name="Kim D."/>
            <person name="Kim S."/>
            <person name="Ryu S."/>
            <person name="Song J.Y."/>
            <person name="Lee S.K."/>
        </authorList>
    </citation>
    <scope>NUCLEOTIDE SEQUENCE [LARGE SCALE GENOMIC DNA]</scope>
    <source>
        <tissue evidence="2">Muscle</tissue>
    </source>
</reference>
<sequence length="86" mass="9183">MTVPPDSTGSWTRPGRRDTGEWSQRQDTGSLLGWTGAGQGALEPTGEAVEPGEPGHDRLEQLRSVFLVSRQTADSCISREENGTAG</sequence>
<gene>
    <name evidence="2" type="ORF">EYF80_067482</name>
</gene>
<accession>A0A4Z2E0Z1</accession>
<organism evidence="2 3">
    <name type="scientific">Liparis tanakae</name>
    <name type="common">Tanaka's snailfish</name>
    <dbReference type="NCBI Taxonomy" id="230148"/>
    <lineage>
        <taxon>Eukaryota</taxon>
        <taxon>Metazoa</taxon>
        <taxon>Chordata</taxon>
        <taxon>Craniata</taxon>
        <taxon>Vertebrata</taxon>
        <taxon>Euteleostomi</taxon>
        <taxon>Actinopterygii</taxon>
        <taxon>Neopterygii</taxon>
        <taxon>Teleostei</taxon>
        <taxon>Neoteleostei</taxon>
        <taxon>Acanthomorphata</taxon>
        <taxon>Eupercaria</taxon>
        <taxon>Perciformes</taxon>
        <taxon>Cottioidei</taxon>
        <taxon>Cottales</taxon>
        <taxon>Liparidae</taxon>
        <taxon>Liparis</taxon>
    </lineage>
</organism>
<feature type="region of interest" description="Disordered" evidence="1">
    <location>
        <begin position="1"/>
        <end position="56"/>
    </location>
</feature>
<evidence type="ECO:0000313" key="2">
    <source>
        <dbReference type="EMBL" id="TNN22404.1"/>
    </source>
</evidence>